<dbReference type="RefSeq" id="WP_150876150.1">
    <property type="nucleotide sequence ID" value="NZ_VTWS01000002.1"/>
</dbReference>
<keyword evidence="1" id="KW-0472">Membrane</keyword>
<keyword evidence="1" id="KW-1133">Transmembrane helix</keyword>
<evidence type="ECO:0000259" key="2">
    <source>
        <dbReference type="SMART" id="SM00850"/>
    </source>
</evidence>
<dbReference type="Proteomes" id="UP000326344">
    <property type="component" value="Unassembled WGS sequence"/>
</dbReference>
<gene>
    <name evidence="3" type="ORF">F0P93_09600</name>
</gene>
<organism evidence="3 4">
    <name type="scientific">Larkinella humicola</name>
    <dbReference type="NCBI Taxonomy" id="2607654"/>
    <lineage>
        <taxon>Bacteria</taxon>
        <taxon>Pseudomonadati</taxon>
        <taxon>Bacteroidota</taxon>
        <taxon>Cytophagia</taxon>
        <taxon>Cytophagales</taxon>
        <taxon>Spirosomataceae</taxon>
        <taxon>Larkinella</taxon>
    </lineage>
</organism>
<evidence type="ECO:0000313" key="4">
    <source>
        <dbReference type="Proteomes" id="UP000326344"/>
    </source>
</evidence>
<protein>
    <submittedName>
        <fullName evidence="3">LytTR family transcriptional regulator</fullName>
    </submittedName>
</protein>
<feature type="domain" description="HTH LytTR-type" evidence="2">
    <location>
        <begin position="153"/>
        <end position="253"/>
    </location>
</feature>
<proteinExistence type="predicted"/>
<dbReference type="Pfam" id="PF04397">
    <property type="entry name" value="LytTR"/>
    <property type="match status" value="1"/>
</dbReference>
<dbReference type="SMART" id="SM00850">
    <property type="entry name" value="LytTR"/>
    <property type="match status" value="1"/>
</dbReference>
<accession>A0A5N1JI51</accession>
<name>A0A5N1JI51_9BACT</name>
<evidence type="ECO:0000256" key="1">
    <source>
        <dbReference type="SAM" id="Phobius"/>
    </source>
</evidence>
<dbReference type="AlphaFoldDB" id="A0A5N1JI51"/>
<dbReference type="GO" id="GO:0003677">
    <property type="term" value="F:DNA binding"/>
    <property type="evidence" value="ECO:0007669"/>
    <property type="project" value="InterPro"/>
</dbReference>
<dbReference type="EMBL" id="VTWS01000002">
    <property type="protein sequence ID" value="KAA9354842.1"/>
    <property type="molecule type" value="Genomic_DNA"/>
</dbReference>
<evidence type="ECO:0000313" key="3">
    <source>
        <dbReference type="EMBL" id="KAA9354842.1"/>
    </source>
</evidence>
<comment type="caution">
    <text evidence="3">The sequence shown here is derived from an EMBL/GenBank/DDBJ whole genome shotgun (WGS) entry which is preliminary data.</text>
</comment>
<dbReference type="Gene3D" id="2.40.50.1020">
    <property type="entry name" value="LytTr DNA-binding domain"/>
    <property type="match status" value="1"/>
</dbReference>
<sequence length="254" mass="29411">MYLLIALTVVLVTNDTPFRERIWLPSFYTDVLFALAYTFAIGWYLNRVTEKLNQKYPWTTNRPNRVRWQVLWGIAIPLLVLVVLEVVYVRFFLQLRPNFSSLFLTELPLSATFLLLLNMLHSLVSLPAPAQPIPLPVLEKPQMAPSFLVSTGHTQKPVLMDDIAYFIILDKVVYLVSIRQEKFVVWETLDEVMEKVDATRFFKLNRQVIAQIRSIESVEQTPTRKLLVTLCPPIPEAVYVSKDRATVFLTWLGK</sequence>
<dbReference type="InterPro" id="IPR007492">
    <property type="entry name" value="LytTR_DNA-bd_dom"/>
</dbReference>
<feature type="transmembrane region" description="Helical" evidence="1">
    <location>
        <begin position="31"/>
        <end position="49"/>
    </location>
</feature>
<keyword evidence="4" id="KW-1185">Reference proteome</keyword>
<reference evidence="3 4" key="1">
    <citation type="submission" date="2019-09" db="EMBL/GenBank/DDBJ databases">
        <title>Genome Sequence of Larkinella sp MA1.</title>
        <authorList>
            <person name="Srinivasan S."/>
        </authorList>
    </citation>
    <scope>NUCLEOTIDE SEQUENCE [LARGE SCALE GENOMIC DNA]</scope>
    <source>
        <strain evidence="3 4">MA1</strain>
    </source>
</reference>
<feature type="transmembrane region" description="Helical" evidence="1">
    <location>
        <begin position="70"/>
        <end position="93"/>
    </location>
</feature>
<keyword evidence="1" id="KW-0812">Transmembrane</keyword>